<dbReference type="Pfam" id="PF03334">
    <property type="entry name" value="PhaG_MnhG_YufB"/>
    <property type="match status" value="1"/>
</dbReference>
<keyword evidence="2" id="KW-0812">Transmembrane</keyword>
<keyword evidence="4" id="KW-1185">Reference proteome</keyword>
<reference evidence="4" key="1">
    <citation type="journal article" date="2019" name="Int. J. Syst. Evol. Microbiol.">
        <title>The Global Catalogue of Microorganisms (GCM) 10K type strain sequencing project: providing services to taxonomists for standard genome sequencing and annotation.</title>
        <authorList>
            <consortium name="The Broad Institute Genomics Platform"/>
            <consortium name="The Broad Institute Genome Sequencing Center for Infectious Disease"/>
            <person name="Wu L."/>
            <person name="Ma J."/>
        </authorList>
    </citation>
    <scope>NUCLEOTIDE SEQUENCE [LARGE SCALE GENOMIC DNA]</scope>
    <source>
        <strain evidence="4">JCM 12125</strain>
    </source>
</reference>
<comment type="caution">
    <text evidence="3">The sequence shown here is derived from an EMBL/GenBank/DDBJ whole genome shotgun (WGS) entry which is preliminary data.</text>
</comment>
<feature type="transmembrane region" description="Helical" evidence="2">
    <location>
        <begin position="12"/>
        <end position="33"/>
    </location>
</feature>
<dbReference type="PANTHER" id="PTHR34703">
    <property type="entry name" value="ANTIPORTER SUBUNIT MNHG2-RELATED"/>
    <property type="match status" value="1"/>
</dbReference>
<evidence type="ECO:0000256" key="2">
    <source>
        <dbReference type="SAM" id="Phobius"/>
    </source>
</evidence>
<evidence type="ECO:0000313" key="3">
    <source>
        <dbReference type="EMBL" id="MFC5342842.1"/>
    </source>
</evidence>
<protein>
    <submittedName>
        <fullName evidence="3">Monovalent cation/H(+) antiporter subunit G</fullName>
    </submittedName>
</protein>
<dbReference type="PANTHER" id="PTHR34703:SF1">
    <property type="entry name" value="ANTIPORTER SUBUNIT MNHG2-RELATED"/>
    <property type="match status" value="1"/>
</dbReference>
<evidence type="ECO:0000256" key="1">
    <source>
        <dbReference type="SAM" id="MobiDB-lite"/>
    </source>
</evidence>
<feature type="transmembrane region" description="Helical" evidence="2">
    <location>
        <begin position="76"/>
        <end position="98"/>
    </location>
</feature>
<name>A0ABW0FQ67_9CAUL</name>
<feature type="region of interest" description="Disordered" evidence="1">
    <location>
        <begin position="102"/>
        <end position="125"/>
    </location>
</feature>
<accession>A0ABW0FQ67</accession>
<sequence>MTGTTLPDWLAITVAILAVSGAALSLLGAFGLVRLTSFYDRVHAPTLGATLGMALILTASWLYFGGSQGRWLPREALIAVFLTVTTPVTLILLARAALFRDRTEPSEPEEKAVPPGTEASVEERR</sequence>
<organism evidence="3 4">
    <name type="scientific">Brevundimonas staleyi</name>
    <dbReference type="NCBI Taxonomy" id="74326"/>
    <lineage>
        <taxon>Bacteria</taxon>
        <taxon>Pseudomonadati</taxon>
        <taxon>Pseudomonadota</taxon>
        <taxon>Alphaproteobacteria</taxon>
        <taxon>Caulobacterales</taxon>
        <taxon>Caulobacteraceae</taxon>
        <taxon>Brevundimonas</taxon>
    </lineage>
</organism>
<keyword evidence="2" id="KW-0472">Membrane</keyword>
<dbReference type="InterPro" id="IPR005133">
    <property type="entry name" value="PhaG_MnhG_YufB"/>
</dbReference>
<dbReference type="Proteomes" id="UP001596152">
    <property type="component" value="Unassembled WGS sequence"/>
</dbReference>
<gene>
    <name evidence="3" type="primary">mnhG</name>
    <name evidence="3" type="ORF">ACFPIE_02880</name>
</gene>
<proteinExistence type="predicted"/>
<evidence type="ECO:0000313" key="4">
    <source>
        <dbReference type="Proteomes" id="UP001596152"/>
    </source>
</evidence>
<feature type="transmembrane region" description="Helical" evidence="2">
    <location>
        <begin position="45"/>
        <end position="64"/>
    </location>
</feature>
<dbReference type="EMBL" id="JBHSLF010000005">
    <property type="protein sequence ID" value="MFC5342842.1"/>
    <property type="molecule type" value="Genomic_DNA"/>
</dbReference>
<keyword evidence="2" id="KW-1133">Transmembrane helix</keyword>
<dbReference type="RefSeq" id="WP_374038998.1">
    <property type="nucleotide sequence ID" value="NZ_CP169082.1"/>
</dbReference>
<dbReference type="NCBIfam" id="TIGR01300">
    <property type="entry name" value="CPA3_mnhG_phaG"/>
    <property type="match status" value="1"/>
</dbReference>
<feature type="compositionally biased region" description="Basic and acidic residues" evidence="1">
    <location>
        <begin position="102"/>
        <end position="112"/>
    </location>
</feature>